<dbReference type="InterPro" id="IPR006652">
    <property type="entry name" value="Kelch_1"/>
</dbReference>
<dbReference type="InterPro" id="IPR011333">
    <property type="entry name" value="SKP1/BTB/POZ_sf"/>
</dbReference>
<dbReference type="Pfam" id="PF00651">
    <property type="entry name" value="BTB"/>
    <property type="match status" value="1"/>
</dbReference>
<feature type="domain" description="BACK" evidence="3">
    <location>
        <begin position="80"/>
        <end position="182"/>
    </location>
</feature>
<evidence type="ECO:0000256" key="1">
    <source>
        <dbReference type="ARBA" id="ARBA00022441"/>
    </source>
</evidence>
<dbReference type="GO" id="GO:0007010">
    <property type="term" value="P:cytoskeleton organization"/>
    <property type="evidence" value="ECO:0007669"/>
    <property type="project" value="InterPro"/>
</dbReference>
<dbReference type="EMBL" id="PPHD01022461">
    <property type="protein sequence ID" value="POI27737.1"/>
    <property type="molecule type" value="Genomic_DNA"/>
</dbReference>
<dbReference type="Proteomes" id="UP000237246">
    <property type="component" value="Unassembled WGS sequence"/>
</dbReference>
<reference evidence="4 5" key="1">
    <citation type="submission" date="2018-01" db="EMBL/GenBank/DDBJ databases">
        <title>Comparison of the Chinese Bamboo Partridge and Red Junglefowl genome sequences highlights the importance of demography in genome evolution.</title>
        <authorList>
            <person name="Tiley G.P."/>
            <person name="Kimball R.T."/>
            <person name="Braun E.L."/>
            <person name="Burleigh J.G."/>
        </authorList>
    </citation>
    <scope>NUCLEOTIDE SEQUENCE [LARGE SCALE GENOMIC DNA]</scope>
    <source>
        <strain evidence="4">RTK389</strain>
        <tissue evidence="4">Blood</tissue>
    </source>
</reference>
<dbReference type="Gene3D" id="3.30.710.10">
    <property type="entry name" value="Potassium Channel Kv1.1, Chain A"/>
    <property type="match status" value="1"/>
</dbReference>
<dbReference type="InterPro" id="IPR030579">
    <property type="entry name" value="KLHL16_BACK"/>
</dbReference>
<dbReference type="Gene3D" id="1.25.40.420">
    <property type="match status" value="1"/>
</dbReference>
<dbReference type="Pfam" id="PF07707">
    <property type="entry name" value="BACK"/>
    <property type="match status" value="1"/>
</dbReference>
<dbReference type="PANTHER" id="PTHR24412">
    <property type="entry name" value="KELCH PROTEIN"/>
    <property type="match status" value="1"/>
</dbReference>
<keyword evidence="2" id="KW-0677">Repeat</keyword>
<dbReference type="SUPFAM" id="SSF117281">
    <property type="entry name" value="Kelch motif"/>
    <property type="match status" value="1"/>
</dbReference>
<dbReference type="SMART" id="SM00612">
    <property type="entry name" value="Kelch"/>
    <property type="match status" value="2"/>
</dbReference>
<dbReference type="PANTHER" id="PTHR24412:SF232">
    <property type="entry name" value="GIGAXONIN"/>
    <property type="match status" value="1"/>
</dbReference>
<organism evidence="4 5">
    <name type="scientific">Bambusicola thoracicus</name>
    <name type="common">Chinese bamboo-partridge</name>
    <name type="synonym">Perdix thoracica</name>
    <dbReference type="NCBI Taxonomy" id="9083"/>
    <lineage>
        <taxon>Eukaryota</taxon>
        <taxon>Metazoa</taxon>
        <taxon>Chordata</taxon>
        <taxon>Craniata</taxon>
        <taxon>Vertebrata</taxon>
        <taxon>Euteleostomi</taxon>
        <taxon>Archelosauria</taxon>
        <taxon>Archosauria</taxon>
        <taxon>Dinosauria</taxon>
        <taxon>Saurischia</taxon>
        <taxon>Theropoda</taxon>
        <taxon>Coelurosauria</taxon>
        <taxon>Aves</taxon>
        <taxon>Neognathae</taxon>
        <taxon>Galloanserae</taxon>
        <taxon>Galliformes</taxon>
        <taxon>Phasianidae</taxon>
        <taxon>Perdicinae</taxon>
        <taxon>Bambusicola</taxon>
    </lineage>
</organism>
<dbReference type="SMART" id="SM00875">
    <property type="entry name" value="BACK"/>
    <property type="match status" value="1"/>
</dbReference>
<dbReference type="InterPro" id="IPR011705">
    <property type="entry name" value="BACK"/>
</dbReference>
<evidence type="ECO:0000256" key="2">
    <source>
        <dbReference type="ARBA" id="ARBA00022737"/>
    </source>
</evidence>
<comment type="caution">
    <text evidence="4">The sequence shown here is derived from an EMBL/GenBank/DDBJ whole genome shotgun (WGS) entry which is preliminary data.</text>
</comment>
<dbReference type="OrthoDB" id="45365at2759"/>
<name>A0A2P4SUE6_BAMTH</name>
<evidence type="ECO:0000313" key="5">
    <source>
        <dbReference type="Proteomes" id="UP000237246"/>
    </source>
</evidence>
<sequence>MRTKLNYNPPKDDGSTYKIELEGISVDIMKEILDYIFSGQIRLNEETIQDVVQAADLLLLTDLKTLCCEFLEGCIAAENCIGIRDFALHYCLHHVHYLASEYLETHFRDVSSTEEFLELTPQKLKEVLSMEKLNVGNERYVFEAVIRWISHDSESRKVHMKDVMSAVWVSGLDAAYLREQMMSEPLVREIVKECNNIPLTPPQQGEAMLASFKPRGYSECIVTVGGEERVEMLYFMNARHNFGVVEIDGILYILGGEDGERELISMESYDIYNRTWTKQPDLTMVRKIGCYAAMKKKIYAMGGGSYGKLFESVECYDPRTQQWTAICPLKERRFGAVACGVASELYVFGGVRSRDDSQASEMVTCKSEFYHDEFK</sequence>
<keyword evidence="1" id="KW-0880">Kelch repeat</keyword>
<dbReference type="CDD" id="cd18455">
    <property type="entry name" value="BACK_KLHL16_gigaxonin"/>
    <property type="match status" value="1"/>
</dbReference>
<dbReference type="Pfam" id="PF01344">
    <property type="entry name" value="Kelch_1"/>
    <property type="match status" value="2"/>
</dbReference>
<proteinExistence type="predicted"/>
<dbReference type="InterPro" id="IPR000210">
    <property type="entry name" value="BTB/POZ_dom"/>
</dbReference>
<dbReference type="SUPFAM" id="SSF54695">
    <property type="entry name" value="POZ domain"/>
    <property type="match status" value="1"/>
</dbReference>
<protein>
    <recommendedName>
        <fullName evidence="3">BACK domain-containing protein</fullName>
    </recommendedName>
</protein>
<gene>
    <name evidence="4" type="ORF">CIB84_008513</name>
</gene>
<dbReference type="FunFam" id="1.25.40.420:FF:000001">
    <property type="entry name" value="Kelch-like family member 12"/>
    <property type="match status" value="1"/>
</dbReference>
<dbReference type="AlphaFoldDB" id="A0A2P4SUE6"/>
<dbReference type="InterPro" id="IPR015915">
    <property type="entry name" value="Kelch-typ_b-propeller"/>
</dbReference>
<dbReference type="Gene3D" id="2.120.10.80">
    <property type="entry name" value="Kelch-type beta propeller"/>
    <property type="match status" value="1"/>
</dbReference>
<evidence type="ECO:0000259" key="3">
    <source>
        <dbReference type="SMART" id="SM00875"/>
    </source>
</evidence>
<keyword evidence="5" id="KW-1185">Reference proteome</keyword>
<evidence type="ECO:0000313" key="4">
    <source>
        <dbReference type="EMBL" id="POI27737.1"/>
    </source>
</evidence>
<accession>A0A2P4SUE6</accession>
<feature type="non-terminal residue" evidence="4">
    <location>
        <position position="375"/>
    </location>
</feature>